<dbReference type="InterPro" id="IPR050168">
    <property type="entry name" value="AAA_ATPase_domain"/>
</dbReference>
<accession>L8GHG0</accession>
<evidence type="ECO:0000256" key="1">
    <source>
        <dbReference type="RuleBase" id="RU003651"/>
    </source>
</evidence>
<dbReference type="AlphaFoldDB" id="L8GHG0"/>
<dbReference type="Pfam" id="PF00004">
    <property type="entry name" value="AAA"/>
    <property type="match status" value="2"/>
</dbReference>
<keyword evidence="1" id="KW-0067">ATP-binding</keyword>
<feature type="domain" description="AAA+ ATPase" evidence="2">
    <location>
        <begin position="453"/>
        <end position="571"/>
    </location>
</feature>
<dbReference type="EMBL" id="KB008148">
    <property type="protein sequence ID" value="ELR11601.1"/>
    <property type="molecule type" value="Genomic_DNA"/>
</dbReference>
<comment type="similarity">
    <text evidence="1">Belongs to the AAA ATPase family.</text>
</comment>
<dbReference type="PROSITE" id="PS00674">
    <property type="entry name" value="AAA"/>
    <property type="match status" value="1"/>
</dbReference>
<dbReference type="KEGG" id="acan:ACA1_258630"/>
<dbReference type="InterPro" id="IPR003960">
    <property type="entry name" value="ATPase_AAA_CS"/>
</dbReference>
<dbReference type="CDD" id="cd19481">
    <property type="entry name" value="RecA-like_protease"/>
    <property type="match status" value="1"/>
</dbReference>
<dbReference type="STRING" id="1257118.L8GHG0"/>
<dbReference type="PANTHER" id="PTHR23077">
    <property type="entry name" value="AAA-FAMILY ATPASE"/>
    <property type="match status" value="1"/>
</dbReference>
<reference evidence="3 4" key="1">
    <citation type="journal article" date="2013" name="Genome Biol.">
        <title>Genome of Acanthamoeba castellanii highlights extensive lateral gene transfer and early evolution of tyrosine kinase signaling.</title>
        <authorList>
            <person name="Clarke M."/>
            <person name="Lohan A.J."/>
            <person name="Liu B."/>
            <person name="Lagkouvardos I."/>
            <person name="Roy S."/>
            <person name="Zafar N."/>
            <person name="Bertelli C."/>
            <person name="Schilde C."/>
            <person name="Kianianmomeni A."/>
            <person name="Burglin T.R."/>
            <person name="Frech C."/>
            <person name="Turcotte B."/>
            <person name="Kopec K.O."/>
            <person name="Synnott J.M."/>
            <person name="Choo C."/>
            <person name="Paponov I."/>
            <person name="Finkler A."/>
            <person name="Soon Heng Tan C."/>
            <person name="Hutchins A.P."/>
            <person name="Weinmeier T."/>
            <person name="Rattei T."/>
            <person name="Chu J.S."/>
            <person name="Gimenez G."/>
            <person name="Irimia M."/>
            <person name="Rigden D.J."/>
            <person name="Fitzpatrick D.A."/>
            <person name="Lorenzo-Morales J."/>
            <person name="Bateman A."/>
            <person name="Chiu C.H."/>
            <person name="Tang P."/>
            <person name="Hegemann P."/>
            <person name="Fromm H."/>
            <person name="Raoult D."/>
            <person name="Greub G."/>
            <person name="Miranda-Saavedra D."/>
            <person name="Chen N."/>
            <person name="Nash P."/>
            <person name="Ginger M.L."/>
            <person name="Horn M."/>
            <person name="Schaap P."/>
            <person name="Caler L."/>
            <person name="Loftus B."/>
        </authorList>
    </citation>
    <scope>NUCLEOTIDE SEQUENCE [LARGE SCALE GENOMIC DNA]</scope>
    <source>
        <strain evidence="3 4">Neff</strain>
    </source>
</reference>
<dbReference type="GO" id="GO:0005524">
    <property type="term" value="F:ATP binding"/>
    <property type="evidence" value="ECO:0007669"/>
    <property type="project" value="UniProtKB-KW"/>
</dbReference>
<dbReference type="Proteomes" id="UP000011083">
    <property type="component" value="Unassembled WGS sequence"/>
</dbReference>
<dbReference type="SUPFAM" id="SSF52540">
    <property type="entry name" value="P-loop containing nucleoside triphosphate hydrolases"/>
    <property type="match status" value="2"/>
</dbReference>
<dbReference type="Gene3D" id="3.40.50.300">
    <property type="entry name" value="P-loop containing nucleotide triphosphate hydrolases"/>
    <property type="match status" value="2"/>
</dbReference>
<evidence type="ECO:0000313" key="4">
    <source>
        <dbReference type="Proteomes" id="UP000011083"/>
    </source>
</evidence>
<dbReference type="PANTHER" id="PTHR23077:SF117">
    <property type="entry name" value="AAA+ ATPASE DOMAIN-CONTAINING PROTEIN"/>
    <property type="match status" value="1"/>
</dbReference>
<dbReference type="Pfam" id="PF17862">
    <property type="entry name" value="AAA_lid_3"/>
    <property type="match status" value="1"/>
</dbReference>
<dbReference type="SMART" id="SM00382">
    <property type="entry name" value="AAA"/>
    <property type="match status" value="2"/>
</dbReference>
<dbReference type="VEuPathDB" id="AmoebaDB:ACA1_258630"/>
<dbReference type="InterPro" id="IPR003593">
    <property type="entry name" value="AAA+_ATPase"/>
</dbReference>
<dbReference type="GO" id="GO:0016887">
    <property type="term" value="F:ATP hydrolysis activity"/>
    <property type="evidence" value="ECO:0007669"/>
    <property type="project" value="InterPro"/>
</dbReference>
<dbReference type="InterPro" id="IPR041569">
    <property type="entry name" value="AAA_lid_3"/>
</dbReference>
<dbReference type="InterPro" id="IPR003959">
    <property type="entry name" value="ATPase_AAA_core"/>
</dbReference>
<dbReference type="RefSeq" id="XP_004333614.1">
    <property type="nucleotide sequence ID" value="XM_004333566.1"/>
</dbReference>
<keyword evidence="1" id="KW-0547">Nucleotide-binding</keyword>
<name>L8GHG0_ACACF</name>
<dbReference type="InterPro" id="IPR027417">
    <property type="entry name" value="P-loop_NTPase"/>
</dbReference>
<feature type="domain" description="AAA+ ATPase" evidence="2">
    <location>
        <begin position="201"/>
        <end position="336"/>
    </location>
</feature>
<dbReference type="Gene3D" id="1.10.8.60">
    <property type="match status" value="1"/>
</dbReference>
<keyword evidence="4" id="KW-1185">Reference proteome</keyword>
<dbReference type="GeneID" id="14911992"/>
<protein>
    <submittedName>
        <fullName evidence="3">ATPase, AAA domain containing protein</fullName>
    </submittedName>
</protein>
<sequence>MEGAQSAPQIRLKIKRFVPPPVYDREDPEDPSATKLLWSNEAHVAPSIFNLISNEGEFGEDYVLGSVADWVPPDGTVVHVRAVPEHRLPVWQRIILIGPLDNSLPFASLPCKCFPLVGANDEPAAAAAAAEVNWGVIPDFVEFMLQSADEHDMLEAIRQEIRSSPLGVDPFRSYDENRHFIRAFIEDATKRRSRNLGRLEAANSIIVTGPRGTGKSALVRGLALEGDLPVVWITPARLASEFSSRMAAGLSRYCDVALRLQPSILVIDDMDALFPAEEIGREGEEDIVHALLSFLERLSRDAHHRVLVVGITNHLEGVDKGARDRFEDVVTIEVPTAEQRVDIFHQCLRKFGVPLGGDIMAACRDAALFAHERRAGGADPDNVVNVNIKVTRADLLRALKPIKASGVREVTVSLPQIGWRDIGGLHDVKAKLRQTVTWAYEHREAYGRLGIQPPRGILLYGPPGTGKTLLCAAVAGECHANFITLSIADLLRSEVGESEKRLAEVFRKARQSSPCVIFFDEIQALLLEMDMLEGEGCGVVVMAATNTPQVLDASLLRPGRFDRCIYVGPPDQPQRQEILHLQTQKMPLASDVSLDFLAMVTENYTGADLMDLCRNAAVETIKHGRDVVNAQDFMAALQMTLPSVSKEEAKRLREWRIHA</sequence>
<proteinExistence type="inferred from homology"/>
<organism evidence="3 4">
    <name type="scientific">Acanthamoeba castellanii (strain ATCC 30010 / Neff)</name>
    <dbReference type="NCBI Taxonomy" id="1257118"/>
    <lineage>
        <taxon>Eukaryota</taxon>
        <taxon>Amoebozoa</taxon>
        <taxon>Discosea</taxon>
        <taxon>Longamoebia</taxon>
        <taxon>Centramoebida</taxon>
        <taxon>Acanthamoebidae</taxon>
        <taxon>Acanthamoeba</taxon>
    </lineage>
</organism>
<dbReference type="OrthoDB" id="10254455at2759"/>
<gene>
    <name evidence="3" type="ORF">ACA1_258630</name>
</gene>
<evidence type="ECO:0000259" key="2">
    <source>
        <dbReference type="SMART" id="SM00382"/>
    </source>
</evidence>
<evidence type="ECO:0000313" key="3">
    <source>
        <dbReference type="EMBL" id="ELR11601.1"/>
    </source>
</evidence>